<comment type="caution">
    <text evidence="1">The sequence shown here is derived from an EMBL/GenBank/DDBJ whole genome shotgun (WGS) entry which is preliminary data.</text>
</comment>
<dbReference type="EMBL" id="BQNB010021491">
    <property type="protein sequence ID" value="GJU06955.1"/>
    <property type="molecule type" value="Genomic_DNA"/>
</dbReference>
<accession>A0ABQ5J4M4</accession>
<sequence length="106" mass="12161">MIEKRSRSQWYRLEDPFEVGESSSATTARTTGHTLAHRVDYGFVDTVDASICAFESRAMTIIGRLLLPDRHGFTLRAGAKPWRPILELYRGMSMYYKGRGLEMRTD</sequence>
<protein>
    <submittedName>
        <fullName evidence="1">Uncharacterized protein</fullName>
    </submittedName>
</protein>
<dbReference type="Proteomes" id="UP001151760">
    <property type="component" value="Unassembled WGS sequence"/>
</dbReference>
<keyword evidence="2" id="KW-1185">Reference proteome</keyword>
<evidence type="ECO:0000313" key="1">
    <source>
        <dbReference type="EMBL" id="GJU06955.1"/>
    </source>
</evidence>
<organism evidence="1 2">
    <name type="scientific">Tanacetum coccineum</name>
    <dbReference type="NCBI Taxonomy" id="301880"/>
    <lineage>
        <taxon>Eukaryota</taxon>
        <taxon>Viridiplantae</taxon>
        <taxon>Streptophyta</taxon>
        <taxon>Embryophyta</taxon>
        <taxon>Tracheophyta</taxon>
        <taxon>Spermatophyta</taxon>
        <taxon>Magnoliopsida</taxon>
        <taxon>eudicotyledons</taxon>
        <taxon>Gunneridae</taxon>
        <taxon>Pentapetalae</taxon>
        <taxon>asterids</taxon>
        <taxon>campanulids</taxon>
        <taxon>Asterales</taxon>
        <taxon>Asteraceae</taxon>
        <taxon>Asteroideae</taxon>
        <taxon>Anthemideae</taxon>
        <taxon>Anthemidinae</taxon>
        <taxon>Tanacetum</taxon>
    </lineage>
</organism>
<name>A0ABQ5J4M4_9ASTR</name>
<gene>
    <name evidence="1" type="ORF">Tco_1123385</name>
</gene>
<evidence type="ECO:0000313" key="2">
    <source>
        <dbReference type="Proteomes" id="UP001151760"/>
    </source>
</evidence>
<reference evidence="1" key="1">
    <citation type="journal article" date="2022" name="Int. J. Mol. Sci.">
        <title>Draft Genome of Tanacetum Coccineum: Genomic Comparison of Closely Related Tanacetum-Family Plants.</title>
        <authorList>
            <person name="Yamashiro T."/>
            <person name="Shiraishi A."/>
            <person name="Nakayama K."/>
            <person name="Satake H."/>
        </authorList>
    </citation>
    <scope>NUCLEOTIDE SEQUENCE</scope>
</reference>
<proteinExistence type="predicted"/>
<reference evidence="1" key="2">
    <citation type="submission" date="2022-01" db="EMBL/GenBank/DDBJ databases">
        <authorList>
            <person name="Yamashiro T."/>
            <person name="Shiraishi A."/>
            <person name="Satake H."/>
            <person name="Nakayama K."/>
        </authorList>
    </citation>
    <scope>NUCLEOTIDE SEQUENCE</scope>
</reference>